<evidence type="ECO:0000259" key="6">
    <source>
        <dbReference type="Pfam" id="PF00294"/>
    </source>
</evidence>
<sequence length="310" mass="32581">MIVVAGEALVDMVPVGDDELTPLAPKLGGGPYNVAVALGRLDVPTGFLSRVSTDHFGEQLIKRLHASKVETSLVQRGRENTTLAVVGLAEDGSARYSFYVDGTADRLVEDPGPLPAEAKAVSFGTLSLVLEPGASVYETVLRRESKRLLTALDPNIRAGLIHDPGAYRARFRSWLPDVGLLKLSVEDARWLAEEDDVIEIARTWISQGPAAVVLTKGGDGLSVITATGQVDVPPVKVDVVDTIGAGDTVQGALLAWLHDHDALSAEKIRGLSTEEWTAALTYAGAAAAITCSRAGAEPPFASELTVALGG</sequence>
<dbReference type="InterPro" id="IPR002173">
    <property type="entry name" value="Carboh/pur_kinase_PfkB_CS"/>
</dbReference>
<keyword evidence="5" id="KW-0067">ATP-binding</keyword>
<dbReference type="PANTHER" id="PTHR43085">
    <property type="entry name" value="HEXOKINASE FAMILY MEMBER"/>
    <property type="match status" value="1"/>
</dbReference>
<comment type="similarity">
    <text evidence="1">Belongs to the carbohydrate kinase PfkB family.</text>
</comment>
<dbReference type="InterPro" id="IPR050306">
    <property type="entry name" value="PfkB_Carbo_kinase"/>
</dbReference>
<dbReference type="Pfam" id="PF00294">
    <property type="entry name" value="PfkB"/>
    <property type="match status" value="1"/>
</dbReference>
<gene>
    <name evidence="7" type="ORF">SAMN04488074_108338</name>
</gene>
<evidence type="ECO:0000313" key="7">
    <source>
        <dbReference type="EMBL" id="SDL04899.1"/>
    </source>
</evidence>
<evidence type="ECO:0000256" key="2">
    <source>
        <dbReference type="ARBA" id="ARBA00022679"/>
    </source>
</evidence>
<dbReference type="Proteomes" id="UP000199682">
    <property type="component" value="Unassembled WGS sequence"/>
</dbReference>
<organism evidence="7 8">
    <name type="scientific">Lentzea albidocapillata subsp. violacea</name>
    <dbReference type="NCBI Taxonomy" id="128104"/>
    <lineage>
        <taxon>Bacteria</taxon>
        <taxon>Bacillati</taxon>
        <taxon>Actinomycetota</taxon>
        <taxon>Actinomycetes</taxon>
        <taxon>Pseudonocardiales</taxon>
        <taxon>Pseudonocardiaceae</taxon>
        <taxon>Lentzea</taxon>
    </lineage>
</organism>
<keyword evidence="3" id="KW-0547">Nucleotide-binding</keyword>
<dbReference type="Gene3D" id="3.40.1190.20">
    <property type="match status" value="1"/>
</dbReference>
<dbReference type="PROSITE" id="PS00584">
    <property type="entry name" value="PFKB_KINASES_2"/>
    <property type="match status" value="1"/>
</dbReference>
<dbReference type="PANTHER" id="PTHR43085:SF1">
    <property type="entry name" value="PSEUDOURIDINE KINASE-RELATED"/>
    <property type="match status" value="1"/>
</dbReference>
<proteinExistence type="inferred from homology"/>
<evidence type="ECO:0000256" key="4">
    <source>
        <dbReference type="ARBA" id="ARBA00022777"/>
    </source>
</evidence>
<keyword evidence="4 7" id="KW-0418">Kinase</keyword>
<dbReference type="RefSeq" id="WP_090007426.1">
    <property type="nucleotide sequence ID" value="NZ_FNET01000008.1"/>
</dbReference>
<feature type="domain" description="Carbohydrate kinase PfkB" evidence="6">
    <location>
        <begin position="2"/>
        <end position="298"/>
    </location>
</feature>
<dbReference type="SUPFAM" id="SSF53613">
    <property type="entry name" value="Ribokinase-like"/>
    <property type="match status" value="1"/>
</dbReference>
<protein>
    <submittedName>
        <fullName evidence="7">Fructokinase</fullName>
    </submittedName>
</protein>
<evidence type="ECO:0000256" key="1">
    <source>
        <dbReference type="ARBA" id="ARBA00010688"/>
    </source>
</evidence>
<dbReference type="AlphaFoldDB" id="A0A1G9GW33"/>
<accession>A0A1G9GW33</accession>
<evidence type="ECO:0000256" key="3">
    <source>
        <dbReference type="ARBA" id="ARBA00022741"/>
    </source>
</evidence>
<dbReference type="InterPro" id="IPR011611">
    <property type="entry name" value="PfkB_dom"/>
</dbReference>
<dbReference type="CDD" id="cd01167">
    <property type="entry name" value="bac_FRK"/>
    <property type="match status" value="1"/>
</dbReference>
<evidence type="ECO:0000313" key="8">
    <source>
        <dbReference type="Proteomes" id="UP000199682"/>
    </source>
</evidence>
<reference evidence="8" key="1">
    <citation type="submission" date="2016-10" db="EMBL/GenBank/DDBJ databases">
        <authorList>
            <person name="Varghese N."/>
            <person name="Submissions S."/>
        </authorList>
    </citation>
    <scope>NUCLEOTIDE SEQUENCE [LARGE SCALE GENOMIC DNA]</scope>
    <source>
        <strain evidence="8">DSM 44796</strain>
    </source>
</reference>
<evidence type="ECO:0000256" key="5">
    <source>
        <dbReference type="ARBA" id="ARBA00022840"/>
    </source>
</evidence>
<dbReference type="EMBL" id="FNET01000008">
    <property type="protein sequence ID" value="SDL04899.1"/>
    <property type="molecule type" value="Genomic_DNA"/>
</dbReference>
<dbReference type="GO" id="GO:0016301">
    <property type="term" value="F:kinase activity"/>
    <property type="evidence" value="ECO:0007669"/>
    <property type="project" value="UniProtKB-KW"/>
</dbReference>
<dbReference type="InterPro" id="IPR029056">
    <property type="entry name" value="Ribokinase-like"/>
</dbReference>
<name>A0A1G9GW33_9PSEU</name>
<keyword evidence="2" id="KW-0808">Transferase</keyword>
<dbReference type="GO" id="GO:0005524">
    <property type="term" value="F:ATP binding"/>
    <property type="evidence" value="ECO:0007669"/>
    <property type="project" value="UniProtKB-KW"/>
</dbReference>